<evidence type="ECO:0000313" key="2">
    <source>
        <dbReference type="Proteomes" id="UP000825051"/>
    </source>
</evidence>
<dbReference type="Proteomes" id="UP000825051">
    <property type="component" value="Chromosome"/>
</dbReference>
<dbReference type="EMBL" id="CP080507">
    <property type="protein sequence ID" value="QYM79086.1"/>
    <property type="molecule type" value="Genomic_DNA"/>
</dbReference>
<accession>A0A8F9TW48</accession>
<dbReference type="Gene3D" id="1.50.10.10">
    <property type="match status" value="1"/>
</dbReference>
<sequence>MLLKSWPIRYLITRAARAYGFLDPIALLAQLRGFAQPSEVAEPIELLRAGMLFHARGLVNTKAIQNNLDWVWPYWVDRQFNPADESFIPRAFSFSHINLTHRNWTAVGVPDVPYYPIVDPRGLVTPLFDGWSLDFWFVPRAGPPLFPSQLATFEQTLALTDALRVQSRATRDGVTIVTETTLCLDQHEPHCCVSARVEGADDGDLVVALRPYNPEGVSFLEEIAVADEDRGWLVNARHPIEFDCRPARHVLSHYQAGDVSHRLGDTASPRHVRDSIGMATAAAFFPLETLGDEALVVRAPIYNELEPKKRPVFAQTESWTDALAPLAKLEVPDPLIQRLFDAAAANLVLHAPGEVYPGPYTYKRFWFRDAAFLLNALLTLGGVERTRRALGEFAPRQRRDGYFLSQEGEWDSNGEAIWSYARFAALTGEPLPSAWLDAVAKGARWITKKRLPRDSGRPEAGLLPAGFSAEHLGPNDFYYWDDFWSVAGLRCAAQLWRERNPRHADAWSAEADEFLATIERSFPSGPQRRFPGAIPASPKRRMDSGAVGNLVADYPLQLFSPGDPRLLKTADYLRDHSTFNGGFFQNMIHSGINAYLTLHLAQVRLRAGELDAAWALIDCVAQLTSPTGQWPEAIHPRTGGGCMGDGQHIWAAADWLMMIRNCFVREEPDRLVLGAGLRRAWLQPGAPVSLGRTLTPFGRVGVRLTATTAGVTLALDALWRGAAPIIEVRVPGCVPRVIAAGTRETTFLLPFSP</sequence>
<protein>
    <submittedName>
        <fullName evidence="1">Uncharacterized protein</fullName>
    </submittedName>
</protein>
<reference evidence="1" key="1">
    <citation type="submission" date="2021-08" db="EMBL/GenBank/DDBJ databases">
        <title>Genome of a novel bacterium of the phylum Verrucomicrobia, Oleiharenicola sp. KSB-15.</title>
        <authorList>
            <person name="Chung J.-H."/>
            <person name="Ahn J.-H."/>
            <person name="Yoon Y."/>
            <person name="Kim D.-Y."/>
            <person name="An S.-H."/>
            <person name="Park I."/>
            <person name="Yeon J."/>
        </authorList>
    </citation>
    <scope>NUCLEOTIDE SEQUENCE</scope>
    <source>
        <strain evidence="1">KSB-15</strain>
    </source>
</reference>
<organism evidence="1 2">
    <name type="scientific">Horticoccus luteus</name>
    <dbReference type="NCBI Taxonomy" id="2862869"/>
    <lineage>
        <taxon>Bacteria</taxon>
        <taxon>Pseudomonadati</taxon>
        <taxon>Verrucomicrobiota</taxon>
        <taxon>Opitutia</taxon>
        <taxon>Opitutales</taxon>
        <taxon>Opitutaceae</taxon>
        <taxon>Horticoccus</taxon>
    </lineage>
</organism>
<evidence type="ECO:0000313" key="1">
    <source>
        <dbReference type="EMBL" id="QYM79086.1"/>
    </source>
</evidence>
<dbReference type="InterPro" id="IPR008928">
    <property type="entry name" value="6-hairpin_glycosidase_sf"/>
</dbReference>
<dbReference type="InterPro" id="IPR012341">
    <property type="entry name" value="6hp_glycosidase-like_sf"/>
</dbReference>
<dbReference type="SUPFAM" id="SSF48208">
    <property type="entry name" value="Six-hairpin glycosidases"/>
    <property type="match status" value="1"/>
</dbReference>
<proteinExistence type="predicted"/>
<keyword evidence="2" id="KW-1185">Reference proteome</keyword>
<dbReference type="AlphaFoldDB" id="A0A8F9TW48"/>
<dbReference type="RefSeq" id="WP_220162477.1">
    <property type="nucleotide sequence ID" value="NZ_CP080507.1"/>
</dbReference>
<name>A0A8F9TW48_9BACT</name>
<dbReference type="KEGG" id="ole:K0B96_00285"/>
<gene>
    <name evidence="1" type="ORF">K0B96_00285</name>
</gene>
<dbReference type="GO" id="GO:0005975">
    <property type="term" value="P:carbohydrate metabolic process"/>
    <property type="evidence" value="ECO:0007669"/>
    <property type="project" value="InterPro"/>
</dbReference>